<comment type="caution">
    <text evidence="1">The sequence shown here is derived from an EMBL/GenBank/DDBJ whole genome shotgun (WGS) entry which is preliminary data.</text>
</comment>
<reference evidence="1" key="1">
    <citation type="submission" date="2020-11" db="EMBL/GenBank/DDBJ databases">
        <authorList>
            <consortium name="DOE Joint Genome Institute"/>
            <person name="Ahrendt S."/>
            <person name="Riley R."/>
            <person name="Andreopoulos W."/>
            <person name="LaButti K."/>
            <person name="Pangilinan J."/>
            <person name="Ruiz-duenas F.J."/>
            <person name="Barrasa J.M."/>
            <person name="Sanchez-Garcia M."/>
            <person name="Camarero S."/>
            <person name="Miyauchi S."/>
            <person name="Serrano A."/>
            <person name="Linde D."/>
            <person name="Babiker R."/>
            <person name="Drula E."/>
            <person name="Ayuso-Fernandez I."/>
            <person name="Pacheco R."/>
            <person name="Padilla G."/>
            <person name="Ferreira P."/>
            <person name="Barriuso J."/>
            <person name="Kellner H."/>
            <person name="Castanera R."/>
            <person name="Alfaro M."/>
            <person name="Ramirez L."/>
            <person name="Pisabarro A.G."/>
            <person name="Kuo A."/>
            <person name="Tritt A."/>
            <person name="Lipzen A."/>
            <person name="He G."/>
            <person name="Yan M."/>
            <person name="Ng V."/>
            <person name="Cullen D."/>
            <person name="Martin F."/>
            <person name="Rosso M.-N."/>
            <person name="Henrissat B."/>
            <person name="Hibbett D."/>
            <person name="Martinez A.T."/>
            <person name="Grigoriev I.V."/>
        </authorList>
    </citation>
    <scope>NUCLEOTIDE SEQUENCE</scope>
    <source>
        <strain evidence="1">AH 44721</strain>
    </source>
</reference>
<keyword evidence="2" id="KW-1185">Reference proteome</keyword>
<gene>
    <name evidence="1" type="ORF">CPB84DRAFT_1764891</name>
</gene>
<organism evidence="1 2">
    <name type="scientific">Gymnopilus junonius</name>
    <name type="common">Spectacular rustgill mushroom</name>
    <name type="synonym">Gymnopilus spectabilis subsp. junonius</name>
    <dbReference type="NCBI Taxonomy" id="109634"/>
    <lineage>
        <taxon>Eukaryota</taxon>
        <taxon>Fungi</taxon>
        <taxon>Dikarya</taxon>
        <taxon>Basidiomycota</taxon>
        <taxon>Agaricomycotina</taxon>
        <taxon>Agaricomycetes</taxon>
        <taxon>Agaricomycetidae</taxon>
        <taxon>Agaricales</taxon>
        <taxon>Agaricineae</taxon>
        <taxon>Hymenogastraceae</taxon>
        <taxon>Gymnopilus</taxon>
    </lineage>
</organism>
<name>A0A9P5TRX5_GYMJU</name>
<dbReference type="InterPro" id="IPR036047">
    <property type="entry name" value="F-box-like_dom_sf"/>
</dbReference>
<accession>A0A9P5TRX5</accession>
<sequence length="64" mass="7353">MTIARRTSQVCNMWRTVMLDSPSLWANIIDLRQSQGHWREEVIRRTGTSPLSIRGYFDGSNGSL</sequence>
<evidence type="ECO:0000313" key="1">
    <source>
        <dbReference type="EMBL" id="KAF8910202.1"/>
    </source>
</evidence>
<feature type="non-terminal residue" evidence="1">
    <location>
        <position position="64"/>
    </location>
</feature>
<protein>
    <recommendedName>
        <fullName evidence="3">F-box domain-containing protein</fullName>
    </recommendedName>
</protein>
<dbReference type="SUPFAM" id="SSF81383">
    <property type="entry name" value="F-box domain"/>
    <property type="match status" value="1"/>
</dbReference>
<evidence type="ECO:0008006" key="3">
    <source>
        <dbReference type="Google" id="ProtNLM"/>
    </source>
</evidence>
<proteinExistence type="predicted"/>
<dbReference type="OrthoDB" id="2893938at2759"/>
<dbReference type="EMBL" id="JADNYJ010000007">
    <property type="protein sequence ID" value="KAF8910202.1"/>
    <property type="molecule type" value="Genomic_DNA"/>
</dbReference>
<dbReference type="AlphaFoldDB" id="A0A9P5TRX5"/>
<dbReference type="Proteomes" id="UP000724874">
    <property type="component" value="Unassembled WGS sequence"/>
</dbReference>
<evidence type="ECO:0000313" key="2">
    <source>
        <dbReference type="Proteomes" id="UP000724874"/>
    </source>
</evidence>